<evidence type="ECO:0000256" key="2">
    <source>
        <dbReference type="ARBA" id="ARBA00006275"/>
    </source>
</evidence>
<keyword evidence="9" id="KW-1185">Reference proteome</keyword>
<evidence type="ECO:0000259" key="7">
    <source>
        <dbReference type="Pfam" id="PF14322"/>
    </source>
</evidence>
<comment type="caution">
    <text evidence="8">The sequence shown here is derived from an EMBL/GenBank/DDBJ whole genome shotgun (WGS) entry which is preliminary data.</text>
</comment>
<dbReference type="InterPro" id="IPR011990">
    <property type="entry name" value="TPR-like_helical_dom_sf"/>
</dbReference>
<proteinExistence type="inferred from homology"/>
<comment type="similarity">
    <text evidence="2">Belongs to the SusD family.</text>
</comment>
<evidence type="ECO:0000256" key="5">
    <source>
        <dbReference type="ARBA" id="ARBA00023237"/>
    </source>
</evidence>
<keyword evidence="3" id="KW-0732">Signal</keyword>
<comment type="subcellular location">
    <subcellularLocation>
        <location evidence="1">Cell outer membrane</location>
    </subcellularLocation>
</comment>
<protein>
    <submittedName>
        <fullName evidence="8">RagB/SusD family nutrient uptake outer membrane protein</fullName>
    </submittedName>
</protein>
<dbReference type="EMBL" id="VUOC01000004">
    <property type="protein sequence ID" value="KAA2238946.1"/>
    <property type="molecule type" value="Genomic_DNA"/>
</dbReference>
<dbReference type="Pfam" id="PF14322">
    <property type="entry name" value="SusD-like_3"/>
    <property type="match status" value="1"/>
</dbReference>
<sequence>MNLLQYKRKGTKVLAAASLLLAMYGLNGCKKLIEIDPPVATVPTEEAFASNSLASGALAGLYSQLMSNSGSSYFSNGSTSIYAGLSADELQSFSGNSIPQEYQFYSNTLLRDNAFTQGIFWDPAYKIIYTANGIIEGVAHSTSVFLDDSTRALCTGESKFVRALCYFYLTNMFGDVPMPLTTDFRQTTTLHRSPQADVYKQMVQDLQDATKLLRPDYSSAGSNERVRVNKYGAAALLARVYLYQQDWKNAEIQADSVINSGLYSLAADLNNVFLKNGQEAIFQLKQNPLASQQGVITEAKSFVPTVRLSQFPPADQATFLDSATFSQFVSLFIPPYYLTPQLANAFEPGDKRRTTWIDSVPTPATEPYHSIFYYYSAKYPDQLGSTNTEPNRYYMVLRLAEQYLIRAEARAQQNNTGGAAADLDMVRNRAGLPNTTAGTKDALLAAVAHERQTELFTEWGHRWLDLKRTGKANQVLGAIPNKQPWKPYQLVYPIPVLEIQNDPNLSQNPEY</sequence>
<evidence type="ECO:0000256" key="1">
    <source>
        <dbReference type="ARBA" id="ARBA00004442"/>
    </source>
</evidence>
<reference evidence="8 9" key="2">
    <citation type="submission" date="2019-09" db="EMBL/GenBank/DDBJ databases">
        <authorList>
            <person name="Jin C."/>
        </authorList>
    </citation>
    <scope>NUCLEOTIDE SEQUENCE [LARGE SCALE GENOMIC DNA]</scope>
    <source>
        <strain evidence="8 9">BN140078</strain>
    </source>
</reference>
<evidence type="ECO:0000259" key="6">
    <source>
        <dbReference type="Pfam" id="PF07980"/>
    </source>
</evidence>
<feature type="domain" description="SusD-like N-terminal" evidence="7">
    <location>
        <begin position="101"/>
        <end position="242"/>
    </location>
</feature>
<reference evidence="8 9" key="1">
    <citation type="submission" date="2019-09" db="EMBL/GenBank/DDBJ databases">
        <title>Chitinophaga ginsengihumi sp. nov., isolated from soil of ginseng rhizosphere.</title>
        <authorList>
            <person name="Lee J."/>
        </authorList>
    </citation>
    <scope>NUCLEOTIDE SEQUENCE [LARGE SCALE GENOMIC DNA]</scope>
    <source>
        <strain evidence="8 9">BN140078</strain>
    </source>
</reference>
<organism evidence="8 9">
    <name type="scientific">Chitinophaga agrisoli</name>
    <dbReference type="NCBI Taxonomy" id="2607653"/>
    <lineage>
        <taxon>Bacteria</taxon>
        <taxon>Pseudomonadati</taxon>
        <taxon>Bacteroidota</taxon>
        <taxon>Chitinophagia</taxon>
        <taxon>Chitinophagales</taxon>
        <taxon>Chitinophagaceae</taxon>
        <taxon>Chitinophaga</taxon>
    </lineage>
</organism>
<dbReference type="Proteomes" id="UP000324611">
    <property type="component" value="Unassembled WGS sequence"/>
</dbReference>
<gene>
    <name evidence="8" type="ORF">F0L74_22285</name>
</gene>
<evidence type="ECO:0000256" key="4">
    <source>
        <dbReference type="ARBA" id="ARBA00023136"/>
    </source>
</evidence>
<keyword evidence="4" id="KW-0472">Membrane</keyword>
<evidence type="ECO:0000313" key="8">
    <source>
        <dbReference type="EMBL" id="KAA2238946.1"/>
    </source>
</evidence>
<dbReference type="Gene3D" id="1.25.40.390">
    <property type="match status" value="1"/>
</dbReference>
<feature type="domain" description="RagB/SusD" evidence="6">
    <location>
        <begin position="356"/>
        <end position="511"/>
    </location>
</feature>
<dbReference type="AlphaFoldDB" id="A0A5B2VK84"/>
<dbReference type="CDD" id="cd08977">
    <property type="entry name" value="SusD"/>
    <property type="match status" value="1"/>
</dbReference>
<dbReference type="RefSeq" id="WP_149840125.1">
    <property type="nucleotide sequence ID" value="NZ_VUOC01000004.1"/>
</dbReference>
<accession>A0A5B2VK84</accession>
<evidence type="ECO:0000256" key="3">
    <source>
        <dbReference type="ARBA" id="ARBA00022729"/>
    </source>
</evidence>
<dbReference type="SUPFAM" id="SSF48452">
    <property type="entry name" value="TPR-like"/>
    <property type="match status" value="1"/>
</dbReference>
<keyword evidence="5" id="KW-0998">Cell outer membrane</keyword>
<dbReference type="InterPro" id="IPR012944">
    <property type="entry name" value="SusD_RagB_dom"/>
</dbReference>
<name>A0A5B2VK84_9BACT</name>
<evidence type="ECO:0000313" key="9">
    <source>
        <dbReference type="Proteomes" id="UP000324611"/>
    </source>
</evidence>
<dbReference type="GO" id="GO:0009279">
    <property type="term" value="C:cell outer membrane"/>
    <property type="evidence" value="ECO:0007669"/>
    <property type="project" value="UniProtKB-SubCell"/>
</dbReference>
<dbReference type="InterPro" id="IPR033985">
    <property type="entry name" value="SusD-like_N"/>
</dbReference>
<dbReference type="Pfam" id="PF07980">
    <property type="entry name" value="SusD_RagB"/>
    <property type="match status" value="1"/>
</dbReference>